<dbReference type="InterPro" id="IPR024425">
    <property type="entry name" value="LiaF-like_C"/>
</dbReference>
<name>A0A5S5D149_9ACTN</name>
<evidence type="ECO:0000256" key="6">
    <source>
        <dbReference type="SAM" id="MobiDB-lite"/>
    </source>
</evidence>
<evidence type="ECO:0000256" key="3">
    <source>
        <dbReference type="ARBA" id="ARBA00022692"/>
    </source>
</evidence>
<feature type="transmembrane region" description="Helical" evidence="7">
    <location>
        <begin position="138"/>
        <end position="157"/>
    </location>
</feature>
<sequence>MTSPLPPTTPAAEPPGWQPPPARPQLRRSRTDKVIGGVNGGLAEYTGIDALLWRVGFVALTIAAGTGLLVYLLLWLLMPAGPEGAAPAPGQPAPAARRREPTGPRSPIPGLTVAGLLIAVGFLALVSRLTGWDVEATGYLGTAVLVVGAGLVAAAFLPGRTARGGLVALGVVLSLALAIASATPSVDGGVGDRTFSPRTVAAVQEVYEGGVGDLTVDLSDVPMADLTDALDVRIEHGIGDVEVILPRSADAQIQVDQGVGETEVFGATGSGSDFHPGSGSAAWTDDGEPEFELEINSGIGDVEVSRG</sequence>
<gene>
    <name evidence="10" type="ORF">BD833_102240</name>
</gene>
<evidence type="ECO:0000259" key="9">
    <source>
        <dbReference type="Pfam" id="PF09922"/>
    </source>
</evidence>
<proteinExistence type="predicted"/>
<feature type="region of interest" description="Disordered" evidence="6">
    <location>
        <begin position="85"/>
        <end position="107"/>
    </location>
</feature>
<evidence type="ECO:0000256" key="4">
    <source>
        <dbReference type="ARBA" id="ARBA00022989"/>
    </source>
</evidence>
<evidence type="ECO:0000313" key="10">
    <source>
        <dbReference type="EMBL" id="TYP89763.1"/>
    </source>
</evidence>
<evidence type="ECO:0000313" key="11">
    <source>
        <dbReference type="Proteomes" id="UP000322499"/>
    </source>
</evidence>
<evidence type="ECO:0000256" key="7">
    <source>
        <dbReference type="SAM" id="Phobius"/>
    </source>
</evidence>
<keyword evidence="11" id="KW-1185">Reference proteome</keyword>
<feature type="domain" description="Cell wall-active antibiotics response LiaF-like C-terminal" evidence="9">
    <location>
        <begin position="208"/>
        <end position="304"/>
    </location>
</feature>
<dbReference type="EMBL" id="VNHW01000002">
    <property type="protein sequence ID" value="TYP89763.1"/>
    <property type="molecule type" value="Genomic_DNA"/>
</dbReference>
<comment type="caution">
    <text evidence="10">The sequence shown here is derived from an EMBL/GenBank/DDBJ whole genome shotgun (WGS) entry which is preliminary data.</text>
</comment>
<keyword evidence="3 7" id="KW-0812">Transmembrane</keyword>
<feature type="domain" description="Phage shock protein PspC N-terminal" evidence="8">
    <location>
        <begin position="25"/>
        <end position="80"/>
    </location>
</feature>
<dbReference type="InterPro" id="IPR052027">
    <property type="entry name" value="PspC"/>
</dbReference>
<dbReference type="Pfam" id="PF04024">
    <property type="entry name" value="PspC"/>
    <property type="match status" value="1"/>
</dbReference>
<dbReference type="PANTHER" id="PTHR33885">
    <property type="entry name" value="PHAGE SHOCK PROTEIN C"/>
    <property type="match status" value="1"/>
</dbReference>
<reference evidence="10 11" key="1">
    <citation type="submission" date="2019-07" db="EMBL/GenBank/DDBJ databases">
        <title>Genomic Encyclopedia of Archaeal and Bacterial Type Strains, Phase II (KMG-II): from individual species to whole genera.</title>
        <authorList>
            <person name="Goeker M."/>
        </authorList>
    </citation>
    <scope>NUCLEOTIDE SEQUENCE [LARGE SCALE GENOMIC DNA]</scope>
    <source>
        <strain evidence="10 11">DSM 46842</strain>
    </source>
</reference>
<organism evidence="10 11">
    <name type="scientific">Blastococcus xanthinilyticus</name>
    <dbReference type="NCBI Taxonomy" id="1564164"/>
    <lineage>
        <taxon>Bacteria</taxon>
        <taxon>Bacillati</taxon>
        <taxon>Actinomycetota</taxon>
        <taxon>Actinomycetes</taxon>
        <taxon>Geodermatophilales</taxon>
        <taxon>Geodermatophilaceae</taxon>
        <taxon>Blastococcus</taxon>
    </lineage>
</organism>
<dbReference type="RefSeq" id="WP_166531832.1">
    <property type="nucleotide sequence ID" value="NZ_VNHW01000002.1"/>
</dbReference>
<feature type="region of interest" description="Disordered" evidence="6">
    <location>
        <begin position="1"/>
        <end position="31"/>
    </location>
</feature>
<evidence type="ECO:0000256" key="5">
    <source>
        <dbReference type="ARBA" id="ARBA00023136"/>
    </source>
</evidence>
<comment type="subcellular location">
    <subcellularLocation>
        <location evidence="1">Cell membrane</location>
        <topology evidence="1">Single-pass membrane protein</topology>
    </subcellularLocation>
</comment>
<dbReference type="Proteomes" id="UP000322499">
    <property type="component" value="Unassembled WGS sequence"/>
</dbReference>
<dbReference type="InterPro" id="IPR007168">
    <property type="entry name" value="Phageshock_PspC_N"/>
</dbReference>
<feature type="transmembrane region" description="Helical" evidence="7">
    <location>
        <begin position="164"/>
        <end position="183"/>
    </location>
</feature>
<dbReference type="Pfam" id="PF09922">
    <property type="entry name" value="LiaF-like_C"/>
    <property type="match status" value="1"/>
</dbReference>
<feature type="compositionally biased region" description="Pro residues" evidence="6">
    <location>
        <begin position="1"/>
        <end position="23"/>
    </location>
</feature>
<evidence type="ECO:0000259" key="8">
    <source>
        <dbReference type="Pfam" id="PF04024"/>
    </source>
</evidence>
<dbReference type="PANTHER" id="PTHR33885:SF3">
    <property type="entry name" value="PHAGE SHOCK PROTEIN C"/>
    <property type="match status" value="1"/>
</dbReference>
<keyword evidence="2" id="KW-1003">Cell membrane</keyword>
<keyword evidence="4 7" id="KW-1133">Transmembrane helix</keyword>
<keyword evidence="5 7" id="KW-0472">Membrane</keyword>
<evidence type="ECO:0000256" key="1">
    <source>
        <dbReference type="ARBA" id="ARBA00004162"/>
    </source>
</evidence>
<dbReference type="AlphaFoldDB" id="A0A5S5D149"/>
<protein>
    <submittedName>
        <fullName evidence="10">Phage shock protein C (PspC) family protein</fullName>
    </submittedName>
</protein>
<feature type="transmembrane region" description="Helical" evidence="7">
    <location>
        <begin position="51"/>
        <end position="77"/>
    </location>
</feature>
<feature type="transmembrane region" description="Helical" evidence="7">
    <location>
        <begin position="107"/>
        <end position="126"/>
    </location>
</feature>
<accession>A0A5S5D149</accession>
<dbReference type="GO" id="GO:0005886">
    <property type="term" value="C:plasma membrane"/>
    <property type="evidence" value="ECO:0007669"/>
    <property type="project" value="UniProtKB-SubCell"/>
</dbReference>
<evidence type="ECO:0000256" key="2">
    <source>
        <dbReference type="ARBA" id="ARBA00022475"/>
    </source>
</evidence>